<evidence type="ECO:0000313" key="7">
    <source>
        <dbReference type="EMBL" id="ABW01759.1"/>
    </source>
</evidence>
<evidence type="ECO:0000313" key="8">
    <source>
        <dbReference type="Proteomes" id="UP000001137"/>
    </source>
</evidence>
<dbReference type="GO" id="GO:0160107">
    <property type="term" value="F:tRNA (adenine(58)-N1)-methyltransferase activity"/>
    <property type="evidence" value="ECO:0007669"/>
    <property type="project" value="InterPro"/>
</dbReference>
<evidence type="ECO:0000256" key="3">
    <source>
        <dbReference type="ARBA" id="ARBA00022691"/>
    </source>
</evidence>
<accession>A8MDA3</accession>
<dbReference type="PANTHER" id="PTHR12133">
    <property type="entry name" value="TRNA (ADENINE(58)-N(1))-METHYLTRANSFERASE"/>
    <property type="match status" value="1"/>
</dbReference>
<keyword evidence="2 7" id="KW-0808">Transferase</keyword>
<dbReference type="EMBL" id="CP000852">
    <property type="protein sequence ID" value="ABW01759.1"/>
    <property type="molecule type" value="Genomic_DNA"/>
</dbReference>
<dbReference type="InterPro" id="IPR049470">
    <property type="entry name" value="TRM61_C"/>
</dbReference>
<gene>
    <name evidence="7" type="ordered locus">Cmaq_0927</name>
</gene>
<dbReference type="CDD" id="cd02440">
    <property type="entry name" value="AdoMet_MTases"/>
    <property type="match status" value="1"/>
</dbReference>
<evidence type="ECO:0000256" key="5">
    <source>
        <dbReference type="PIRSR" id="PIRSR017269-1"/>
    </source>
</evidence>
<dbReference type="Proteomes" id="UP000001137">
    <property type="component" value="Chromosome"/>
</dbReference>
<reference evidence="7 8" key="1">
    <citation type="submission" date="2007-10" db="EMBL/GenBank/DDBJ databases">
        <title>Complete sequence of Caldivirga maquilingensis IC-167.</title>
        <authorList>
            <consortium name="US DOE Joint Genome Institute"/>
            <person name="Copeland A."/>
            <person name="Lucas S."/>
            <person name="Lapidus A."/>
            <person name="Barry K."/>
            <person name="Glavina del Rio T."/>
            <person name="Dalin E."/>
            <person name="Tice H."/>
            <person name="Pitluck S."/>
            <person name="Saunders E."/>
            <person name="Brettin T."/>
            <person name="Bruce D."/>
            <person name="Detter J.C."/>
            <person name="Han C."/>
            <person name="Schmutz J."/>
            <person name="Larimer F."/>
            <person name="Land M."/>
            <person name="Hauser L."/>
            <person name="Kyrpides N."/>
            <person name="Ivanova N."/>
            <person name="Biddle J.F."/>
            <person name="Zhang Z."/>
            <person name="Fitz-Gibbon S.T."/>
            <person name="Lowe T.M."/>
            <person name="Saltikov C."/>
            <person name="House C.H."/>
            <person name="Richardson P."/>
        </authorList>
    </citation>
    <scope>NUCLEOTIDE SEQUENCE [LARGE SCALE GENOMIC DNA]</scope>
    <source>
        <strain evidence="8">ATCC 700844 / DSM 13496 / JCM 10307 / IC-167</strain>
    </source>
</reference>
<keyword evidence="3 5" id="KW-0949">S-adenosyl-L-methionine</keyword>
<dbReference type="AlphaFoldDB" id="A8MDA3"/>
<dbReference type="Gene3D" id="3.10.330.20">
    <property type="match status" value="1"/>
</dbReference>
<evidence type="ECO:0000256" key="4">
    <source>
        <dbReference type="ARBA" id="ARBA00022694"/>
    </source>
</evidence>
<feature type="binding site" evidence="5">
    <location>
        <position position="156"/>
    </location>
    <ligand>
        <name>S-adenosyl-L-methionine</name>
        <dbReference type="ChEBI" id="CHEBI:59789"/>
    </ligand>
</feature>
<dbReference type="SUPFAM" id="SSF53335">
    <property type="entry name" value="S-adenosyl-L-methionine-dependent methyltransferases"/>
    <property type="match status" value="1"/>
</dbReference>
<dbReference type="Pfam" id="PF08704">
    <property type="entry name" value="GCD14"/>
    <property type="match status" value="1"/>
</dbReference>
<evidence type="ECO:0000256" key="1">
    <source>
        <dbReference type="ARBA" id="ARBA00022603"/>
    </source>
</evidence>
<keyword evidence="8" id="KW-1185">Reference proteome</keyword>
<keyword evidence="1 7" id="KW-0489">Methyltransferase</keyword>
<dbReference type="GO" id="GO:0031515">
    <property type="term" value="C:tRNA (m1A) methyltransferase complex"/>
    <property type="evidence" value="ECO:0007669"/>
    <property type="project" value="InterPro"/>
</dbReference>
<proteinExistence type="predicted"/>
<dbReference type="HOGENOM" id="CLU_025402_0_1_2"/>
<organism evidence="7 8">
    <name type="scientific">Caldivirga maquilingensis (strain ATCC 700844 / DSM 13496 / JCM 10307 / IC-167)</name>
    <dbReference type="NCBI Taxonomy" id="397948"/>
    <lineage>
        <taxon>Archaea</taxon>
        <taxon>Thermoproteota</taxon>
        <taxon>Thermoprotei</taxon>
        <taxon>Thermoproteales</taxon>
        <taxon>Thermoproteaceae</taxon>
        <taxon>Caldivirga</taxon>
    </lineage>
</organism>
<evidence type="ECO:0000256" key="2">
    <source>
        <dbReference type="ARBA" id="ARBA00022679"/>
    </source>
</evidence>
<evidence type="ECO:0000259" key="6">
    <source>
        <dbReference type="Pfam" id="PF08704"/>
    </source>
</evidence>
<dbReference type="PIRSF" id="PIRSF017269">
    <property type="entry name" value="GCD14"/>
    <property type="match status" value="1"/>
</dbReference>
<dbReference type="STRING" id="397948.Cmaq_0927"/>
<sequence length="283" mass="31892">MIHMIILHDEPYIDDVVNFLNKSLIKPVDDVVKENDYVLLWHSNEIKLVVKARRNLVVSTVRGVLRMSEIIGKEYGSKIVTNLGYVFYITKPDIMDILLKMPRVTQPIYPKDSSTLLIMLNIRPGSRVLEAGLGSGYATVILAMHAGPFGQVITVEKSSKYIRVAKETLRAMGVYDNVDVINGDVSRIKLPSEYFNSALLDMGDPWNAIPNIINSLKHGGNIAVYVPTISQVERVISSLMASGFIDIKMIEVNWREWKTTINEVRPKTWNLSHTGFIIVAKRP</sequence>
<protein>
    <submittedName>
        <fullName evidence="7">tRNA methyltransferase complex GCD14 subunit</fullName>
    </submittedName>
</protein>
<name>A8MDA3_CALMQ</name>
<dbReference type="PANTHER" id="PTHR12133:SF1">
    <property type="entry name" value="TRNA (ADENINE(58)-N(1))-METHYLTRANSFERASE, MITOCHONDRIAL"/>
    <property type="match status" value="1"/>
</dbReference>
<dbReference type="PROSITE" id="PS51620">
    <property type="entry name" value="SAM_TRM61"/>
    <property type="match status" value="1"/>
</dbReference>
<keyword evidence="4" id="KW-0819">tRNA processing</keyword>
<feature type="domain" description="tRNA (adenine(58)-N(1))-methyltransferase catalytic subunit TRM61 C-terminal" evidence="6">
    <location>
        <begin position="99"/>
        <end position="264"/>
    </location>
</feature>
<dbReference type="GO" id="GO:0030488">
    <property type="term" value="P:tRNA methylation"/>
    <property type="evidence" value="ECO:0007669"/>
    <property type="project" value="InterPro"/>
</dbReference>
<dbReference type="InterPro" id="IPR029063">
    <property type="entry name" value="SAM-dependent_MTases_sf"/>
</dbReference>
<dbReference type="Gene3D" id="3.40.50.150">
    <property type="entry name" value="Vaccinia Virus protein VP39"/>
    <property type="match status" value="1"/>
</dbReference>
<feature type="binding site" evidence="5">
    <location>
        <position position="201"/>
    </location>
    <ligand>
        <name>S-adenosyl-L-methionine</name>
        <dbReference type="ChEBI" id="CHEBI:59789"/>
    </ligand>
</feature>
<dbReference type="InterPro" id="IPR014816">
    <property type="entry name" value="tRNA_MeTrfase_Gcd14"/>
</dbReference>
<dbReference type="eggNOG" id="arCOG00978">
    <property type="taxonomic scope" value="Archaea"/>
</dbReference>
<dbReference type="KEGG" id="cma:Cmaq_0927"/>